<dbReference type="AlphaFoldDB" id="Q0DQU2"/>
<dbReference type="KEGG" id="dosa:Os03g0558000"/>
<evidence type="ECO:0000256" key="1">
    <source>
        <dbReference type="SAM" id="SignalP"/>
    </source>
</evidence>
<keyword evidence="1" id="KW-0732">Signal</keyword>
<evidence type="ECO:0000313" key="2">
    <source>
        <dbReference type="EMBL" id="BAF12396.1"/>
    </source>
</evidence>
<name>Q0DQU2_ORYSJ</name>
<feature type="signal peptide" evidence="1">
    <location>
        <begin position="1"/>
        <end position="21"/>
    </location>
</feature>
<gene>
    <name evidence="2" type="ordered locus">Os03g0558000</name>
</gene>
<reference evidence="2 3" key="1">
    <citation type="journal article" date="2005" name="Nature">
        <title>The map-based sequence of the rice genome.</title>
        <authorList>
            <consortium name="International rice genome sequencing project (IRGSP)"/>
            <person name="Matsumoto T."/>
            <person name="Wu J."/>
            <person name="Kanamori H."/>
            <person name="Katayose Y."/>
            <person name="Fujisawa M."/>
            <person name="Namiki N."/>
            <person name="Mizuno H."/>
            <person name="Yamamoto K."/>
            <person name="Antonio B.A."/>
            <person name="Baba T."/>
            <person name="Sakata K."/>
            <person name="Nagamura Y."/>
            <person name="Aoki H."/>
            <person name="Arikawa K."/>
            <person name="Arita K."/>
            <person name="Bito T."/>
            <person name="Chiden Y."/>
            <person name="Fujitsuka N."/>
            <person name="Fukunaka R."/>
            <person name="Hamada M."/>
            <person name="Harada C."/>
            <person name="Hayashi A."/>
            <person name="Hijishita S."/>
            <person name="Honda M."/>
            <person name="Hosokawa S."/>
            <person name="Ichikawa Y."/>
            <person name="Idonuma A."/>
            <person name="Iijima M."/>
            <person name="Ikeda M."/>
            <person name="Ikeno M."/>
            <person name="Ito K."/>
            <person name="Ito S."/>
            <person name="Ito T."/>
            <person name="Ito Y."/>
            <person name="Ito Y."/>
            <person name="Iwabuchi A."/>
            <person name="Kamiya K."/>
            <person name="Karasawa W."/>
            <person name="Kurita K."/>
            <person name="Katagiri S."/>
            <person name="Kikuta A."/>
            <person name="Kobayashi H."/>
            <person name="Kobayashi N."/>
            <person name="Machita K."/>
            <person name="Maehara T."/>
            <person name="Masukawa M."/>
            <person name="Mizubayashi T."/>
            <person name="Mukai Y."/>
            <person name="Nagasaki H."/>
            <person name="Nagata Y."/>
            <person name="Naito S."/>
            <person name="Nakashima M."/>
            <person name="Nakama Y."/>
            <person name="Nakamichi Y."/>
            <person name="Nakamura M."/>
            <person name="Meguro A."/>
            <person name="Negishi M."/>
            <person name="Ohta I."/>
            <person name="Ohta T."/>
            <person name="Okamoto M."/>
            <person name="Ono N."/>
            <person name="Saji S."/>
            <person name="Sakaguchi M."/>
            <person name="Sakai K."/>
            <person name="Shibata M."/>
            <person name="Shimokawa T."/>
            <person name="Song J."/>
            <person name="Takazaki Y."/>
            <person name="Terasawa K."/>
            <person name="Tsugane M."/>
            <person name="Tsuji K."/>
            <person name="Ueda S."/>
            <person name="Waki K."/>
            <person name="Yamagata H."/>
            <person name="Yamamoto M."/>
            <person name="Yamamoto S."/>
            <person name="Yamane H."/>
            <person name="Yoshiki S."/>
            <person name="Yoshihara R."/>
            <person name="Yukawa K."/>
            <person name="Zhong H."/>
            <person name="Yano M."/>
            <person name="Yuan Q."/>
            <person name="Ouyang S."/>
            <person name="Liu J."/>
            <person name="Jones K.M."/>
            <person name="Gansberger K."/>
            <person name="Moffat K."/>
            <person name="Hill J."/>
            <person name="Bera J."/>
            <person name="Fadrosh D."/>
            <person name="Jin S."/>
            <person name="Johri S."/>
            <person name="Kim M."/>
            <person name="Overton L."/>
            <person name="Reardon M."/>
            <person name="Tsitrin T."/>
            <person name="Vuong H."/>
            <person name="Weaver B."/>
            <person name="Ciecko A."/>
            <person name="Tallon L."/>
            <person name="Jackson J."/>
            <person name="Pai G."/>
            <person name="Aken S.V."/>
            <person name="Utterback T."/>
            <person name="Reidmuller S."/>
            <person name="Feldblyum T."/>
            <person name="Hsiao J."/>
            <person name="Zismann V."/>
            <person name="Iobst S."/>
            <person name="de Vazeille A.R."/>
            <person name="Buell C.R."/>
            <person name="Ying K."/>
            <person name="Li Y."/>
            <person name="Lu T."/>
            <person name="Huang Y."/>
            <person name="Zhao Q."/>
            <person name="Feng Q."/>
            <person name="Zhang L."/>
            <person name="Zhu J."/>
            <person name="Weng Q."/>
            <person name="Mu J."/>
            <person name="Lu Y."/>
            <person name="Fan D."/>
            <person name="Liu Y."/>
            <person name="Guan J."/>
            <person name="Zhang Y."/>
            <person name="Yu S."/>
            <person name="Liu X."/>
            <person name="Zhang Y."/>
            <person name="Hong G."/>
            <person name="Han B."/>
            <person name="Choisne N."/>
            <person name="Demange N."/>
            <person name="Orjeda G."/>
            <person name="Samain S."/>
            <person name="Cattolico L."/>
            <person name="Pelletier E."/>
            <person name="Couloux A."/>
            <person name="Segurens B."/>
            <person name="Wincker P."/>
            <person name="D'Hont A."/>
            <person name="Scarpelli C."/>
            <person name="Weissenbach J."/>
            <person name="Salanoubat M."/>
            <person name="Quetier F."/>
            <person name="Yu Y."/>
            <person name="Kim H.R."/>
            <person name="Rambo T."/>
            <person name="Currie J."/>
            <person name="Collura K."/>
            <person name="Luo M."/>
            <person name="Yang T."/>
            <person name="Ammiraju J.S.S."/>
            <person name="Engler F."/>
            <person name="Soderlund C."/>
            <person name="Wing R.A."/>
            <person name="Palmer L.E."/>
            <person name="de la Bastide M."/>
            <person name="Spiegel L."/>
            <person name="Nascimento L."/>
            <person name="Zutavern T."/>
            <person name="O'Shaughnessy A."/>
            <person name="Dike S."/>
            <person name="Dedhia N."/>
            <person name="Preston R."/>
            <person name="Balija V."/>
            <person name="McCombie W.R."/>
            <person name="Chow T."/>
            <person name="Chen H."/>
            <person name="Chung M."/>
            <person name="Chen C."/>
            <person name="Shaw J."/>
            <person name="Wu H."/>
            <person name="Hsiao K."/>
            <person name="Chao Y."/>
            <person name="Chu M."/>
            <person name="Cheng C."/>
            <person name="Hour A."/>
            <person name="Lee P."/>
            <person name="Lin S."/>
            <person name="Lin Y."/>
            <person name="Liou J."/>
            <person name="Liu S."/>
            <person name="Hsing Y."/>
            <person name="Raghuvanshi S."/>
            <person name="Mohanty A."/>
            <person name="Bharti A.K."/>
            <person name="Gaur A."/>
            <person name="Gupta V."/>
            <person name="Kumar D."/>
            <person name="Ravi V."/>
            <person name="Vij S."/>
            <person name="Kapur A."/>
            <person name="Khurana P."/>
            <person name="Khurana P."/>
            <person name="Khurana J.P."/>
            <person name="Tyagi A.K."/>
            <person name="Gaikwad K."/>
            <person name="Singh A."/>
            <person name="Dalal V."/>
            <person name="Srivastava S."/>
            <person name="Dixit A."/>
            <person name="Pal A.K."/>
            <person name="Ghazi I.A."/>
            <person name="Yadav M."/>
            <person name="Pandit A."/>
            <person name="Bhargava A."/>
            <person name="Sureshbabu K."/>
            <person name="Batra K."/>
            <person name="Sharma T.R."/>
            <person name="Mohapatra T."/>
            <person name="Singh N.K."/>
            <person name="Messing J."/>
            <person name="Nelson A.B."/>
            <person name="Fuks G."/>
            <person name="Kavchok S."/>
            <person name="Keizer G."/>
            <person name="Linton E."/>
            <person name="Llaca V."/>
            <person name="Song R."/>
            <person name="Tanyolac B."/>
            <person name="Young S."/>
            <person name="Ho-Il K."/>
            <person name="Hahn J.H."/>
            <person name="Sangsakoo G."/>
            <person name="Vanavichit A."/>
            <person name="de Mattos Luiz.A.T."/>
            <person name="Zimmer P.D."/>
            <person name="Malone G."/>
            <person name="Dellagostin O."/>
            <person name="de Oliveira A.C."/>
            <person name="Bevan M."/>
            <person name="Bancroft I."/>
            <person name="Minx P."/>
            <person name="Cordum H."/>
            <person name="Wilson R."/>
            <person name="Cheng Z."/>
            <person name="Jin W."/>
            <person name="Jiang J."/>
            <person name="Leong S.A."/>
            <person name="Iwama H."/>
            <person name="Gojobori T."/>
            <person name="Itoh T."/>
            <person name="Niimura Y."/>
            <person name="Fujii Y."/>
            <person name="Habara T."/>
            <person name="Sakai H."/>
            <person name="Sato Y."/>
            <person name="Wilson G."/>
            <person name="Kumar K."/>
            <person name="McCouch S."/>
            <person name="Juretic N."/>
            <person name="Hoen D."/>
            <person name="Wright S."/>
            <person name="Bruskiewich R."/>
            <person name="Bureau T."/>
            <person name="Miyao A."/>
            <person name="Hirochika H."/>
            <person name="Nishikawa T."/>
            <person name="Kadowaki K."/>
            <person name="Sugiura M."/>
            <person name="Burr B."/>
            <person name="Sasaki T."/>
        </authorList>
    </citation>
    <scope>NUCLEOTIDE SEQUENCE [LARGE SCALE GENOMIC DNA]</scope>
    <source>
        <strain evidence="3">cv. Nipponbare</strain>
    </source>
</reference>
<feature type="chain" id="PRO_5004170986" evidence="1">
    <location>
        <begin position="22"/>
        <end position="108"/>
    </location>
</feature>
<protein>
    <submittedName>
        <fullName evidence="2">Os03g0558000 protein</fullName>
    </submittedName>
</protein>
<feature type="non-terminal residue" evidence="2">
    <location>
        <position position="1"/>
    </location>
</feature>
<dbReference type="Proteomes" id="UP000000763">
    <property type="component" value="Chromosome 3"/>
</dbReference>
<organism evidence="2 3">
    <name type="scientific">Oryza sativa subsp. japonica</name>
    <name type="common">Rice</name>
    <dbReference type="NCBI Taxonomy" id="39947"/>
    <lineage>
        <taxon>Eukaryota</taxon>
        <taxon>Viridiplantae</taxon>
        <taxon>Streptophyta</taxon>
        <taxon>Embryophyta</taxon>
        <taxon>Tracheophyta</taxon>
        <taxon>Spermatophyta</taxon>
        <taxon>Magnoliopsida</taxon>
        <taxon>Liliopsida</taxon>
        <taxon>Poales</taxon>
        <taxon>Poaceae</taxon>
        <taxon>BOP clade</taxon>
        <taxon>Oryzoideae</taxon>
        <taxon>Oryzeae</taxon>
        <taxon>Oryzinae</taxon>
        <taxon>Oryza</taxon>
        <taxon>Oryza sativa</taxon>
    </lineage>
</organism>
<accession>Q0DQU2</accession>
<sequence>LGIFFFFLSWTAGTPLAPSSGWSLCRLTSASSCCYGLYGKPGCFSMAATIEIWCDCGAGLLATALPFLSFEVVFRTNCLLLLLLRLRLLRHGCALAVATTTATACCLC</sequence>
<proteinExistence type="predicted"/>
<evidence type="ECO:0000313" key="3">
    <source>
        <dbReference type="Proteomes" id="UP000000763"/>
    </source>
</evidence>
<reference evidence="3" key="2">
    <citation type="journal article" date="2008" name="Nucleic Acids Res.">
        <title>The rice annotation project database (RAP-DB): 2008 update.</title>
        <authorList>
            <consortium name="The rice annotation project (RAP)"/>
        </authorList>
    </citation>
    <scope>GENOME REANNOTATION</scope>
    <source>
        <strain evidence="3">cv. Nipponbare</strain>
    </source>
</reference>
<dbReference type="EMBL" id="AP008209">
    <property type="protein sequence ID" value="BAF12396.1"/>
    <property type="molecule type" value="Genomic_DNA"/>
</dbReference>